<dbReference type="AlphaFoldDB" id="A0A553PG89"/>
<name>A0A553PG89_TIGCA</name>
<reference evidence="1 2" key="1">
    <citation type="journal article" date="2018" name="Nat. Ecol. Evol.">
        <title>Genomic signatures of mitonuclear coevolution across populations of Tigriopus californicus.</title>
        <authorList>
            <person name="Barreto F.S."/>
            <person name="Watson E.T."/>
            <person name="Lima T.G."/>
            <person name="Willett C.S."/>
            <person name="Edmands S."/>
            <person name="Li W."/>
            <person name="Burton R.S."/>
        </authorList>
    </citation>
    <scope>NUCLEOTIDE SEQUENCE [LARGE SCALE GENOMIC DNA]</scope>
    <source>
        <strain evidence="1 2">San Diego</strain>
    </source>
</reference>
<dbReference type="EMBL" id="VCGU01000004">
    <property type="protein sequence ID" value="TRY76708.1"/>
    <property type="molecule type" value="Genomic_DNA"/>
</dbReference>
<organism evidence="1 2">
    <name type="scientific">Tigriopus californicus</name>
    <name type="common">Marine copepod</name>
    <dbReference type="NCBI Taxonomy" id="6832"/>
    <lineage>
        <taxon>Eukaryota</taxon>
        <taxon>Metazoa</taxon>
        <taxon>Ecdysozoa</taxon>
        <taxon>Arthropoda</taxon>
        <taxon>Crustacea</taxon>
        <taxon>Multicrustacea</taxon>
        <taxon>Hexanauplia</taxon>
        <taxon>Copepoda</taxon>
        <taxon>Harpacticoida</taxon>
        <taxon>Harpacticidae</taxon>
        <taxon>Tigriopus</taxon>
    </lineage>
</organism>
<protein>
    <submittedName>
        <fullName evidence="1">Uncharacterized protein</fullName>
    </submittedName>
</protein>
<comment type="caution">
    <text evidence="1">The sequence shown here is derived from an EMBL/GenBank/DDBJ whole genome shotgun (WGS) entry which is preliminary data.</text>
</comment>
<sequence length="835" mass="94072">MGTEQTKKDEGDQIKKSWSIKLPLDWQCFNGAWAGPMKDSLDGMQQLMTGDPFFDQHTYDTMVGCFDPKLVDATNAQWAGFLEYAQAGGNEADGDPWPPCDAQGKWFENNCTTQEYGSIPIYEPCNYASNVAYYHTAIEICKRSDWAFSDADVQGMVRNFGILAQGSAFLHGSQTSVGGAADVRLNDLFTYIAYQAAVQNLSPANRSVVFHLGYQDRPLTALELTENIMDMYLNDPVASWGHHLNDLDFPPIRVGMCGFFATALQLTIEDEVMDQIVEFLVNSFNGFDEEMKEFCLKTFIPEMRQTIGHIELPEGEKQKFMGLFEGTIMKLIFSFVWQEQELFSGPTFLDPDFNEWGASFLPTFNDLANSLHNLTYFNPDHQHGIGIYPGETWCNPVIPHAKWHLETSIALADFAVMANEMSSEMIELFLILVLTGPGAWAGPMKDSLDGMQQLMTGDPFFDQHTYDTMVGCFDPKLVDATNAQWAGFLEYAQAGGNEADGDPWPACDDRKWFENNCTTQEYGSIPIYEPCNYASNVAYYHTAIEICKRSDWAFSDADVQGMVRNFGILAQGSAFLHGSQTSVGGAADVRLNDLFTYIAYQAAVQNLSPANRSVVFHLGYQDRPLTALELTDIIMEMYLNEPVATWGDRLYDLDFPPIRVGMCSFFATALQLTFEEDIMDQIVEVLVNSFAGFDEEMKEFCVDTFIPEMRQTIGHIELPEEEKQKFLGLFEGTALKLIFSFVWQEQVLFSGPTFLDPDFNEWGASFLPTFNDLANSLHNLTYFNPDHQHGIGIYPGETWCNPVIPHAKWHLETSIALADFAVMANEMYKIFEAYT</sequence>
<evidence type="ECO:0000313" key="1">
    <source>
        <dbReference type="EMBL" id="TRY76708.1"/>
    </source>
</evidence>
<proteinExistence type="predicted"/>
<accession>A0A553PG89</accession>
<evidence type="ECO:0000313" key="2">
    <source>
        <dbReference type="Proteomes" id="UP000318571"/>
    </source>
</evidence>
<dbReference type="Proteomes" id="UP000318571">
    <property type="component" value="Chromosome 5"/>
</dbReference>
<keyword evidence="2" id="KW-1185">Reference proteome</keyword>
<gene>
    <name evidence="1" type="ORF">TCAL_07596</name>
</gene>